<dbReference type="InterPro" id="IPR004045">
    <property type="entry name" value="Glutathione_S-Trfase_N"/>
</dbReference>
<feature type="domain" description="GST N-terminal" evidence="1">
    <location>
        <begin position="1"/>
        <end position="54"/>
    </location>
</feature>
<evidence type="ECO:0000313" key="2">
    <source>
        <dbReference type="EMBL" id="OQV22534.1"/>
    </source>
</evidence>
<keyword evidence="2" id="KW-0413">Isomerase</keyword>
<protein>
    <submittedName>
        <fullName evidence="2">Maleylacetoacetate isomerase 1</fullName>
    </submittedName>
</protein>
<dbReference type="Gene3D" id="1.20.1050.10">
    <property type="match status" value="1"/>
</dbReference>
<gene>
    <name evidence="2" type="ORF">BV898_03360</name>
</gene>
<dbReference type="GO" id="GO:0006559">
    <property type="term" value="P:L-phenylalanine catabolic process"/>
    <property type="evidence" value="ECO:0007669"/>
    <property type="project" value="TreeGrafter"/>
</dbReference>
<dbReference type="InterPro" id="IPR036249">
    <property type="entry name" value="Thioredoxin-like_sf"/>
</dbReference>
<dbReference type="OrthoDB" id="202840at2759"/>
<sequence>MRRKSSTRILRRAVRRLSLSPLGQVPVLVLGDGQYLTQSVAMLEYVEETFPGPALLPKDPVKRAQVREIVELINSGIQPLTNLMVARRHSSEPQLQKDWQMYWVEKGL</sequence>
<accession>A0A1W0X564</accession>
<comment type="caution">
    <text evidence="2">The sequence shown here is derived from an EMBL/GenBank/DDBJ whole genome shotgun (WGS) entry which is preliminary data.</text>
</comment>
<dbReference type="Pfam" id="PF13409">
    <property type="entry name" value="GST_N_2"/>
    <property type="match status" value="1"/>
</dbReference>
<dbReference type="GO" id="GO:0005739">
    <property type="term" value="C:mitochondrion"/>
    <property type="evidence" value="ECO:0007669"/>
    <property type="project" value="TreeGrafter"/>
</dbReference>
<dbReference type="PROSITE" id="PS50404">
    <property type="entry name" value="GST_NTER"/>
    <property type="match status" value="1"/>
</dbReference>
<proteinExistence type="predicted"/>
<reference evidence="3" key="1">
    <citation type="submission" date="2017-01" db="EMBL/GenBank/DDBJ databases">
        <title>Comparative genomics of anhydrobiosis in the tardigrade Hypsibius dujardini.</title>
        <authorList>
            <person name="Yoshida Y."/>
            <person name="Koutsovoulos G."/>
            <person name="Laetsch D."/>
            <person name="Stevens L."/>
            <person name="Kumar S."/>
            <person name="Horikawa D."/>
            <person name="Ishino K."/>
            <person name="Komine S."/>
            <person name="Tomita M."/>
            <person name="Blaxter M."/>
            <person name="Arakawa K."/>
        </authorList>
    </citation>
    <scope>NUCLEOTIDE SEQUENCE [LARGE SCALE GENOMIC DNA]</scope>
    <source>
        <strain evidence="3">Z151</strain>
    </source>
</reference>
<dbReference type="SUPFAM" id="SSF52833">
    <property type="entry name" value="Thioredoxin-like"/>
    <property type="match status" value="1"/>
</dbReference>
<dbReference type="PANTHER" id="PTHR42673:SF4">
    <property type="entry name" value="MALEYLACETOACETATE ISOMERASE"/>
    <property type="match status" value="1"/>
</dbReference>
<name>A0A1W0X564_HYPEX</name>
<dbReference type="GO" id="GO:0006749">
    <property type="term" value="P:glutathione metabolic process"/>
    <property type="evidence" value="ECO:0007669"/>
    <property type="project" value="TreeGrafter"/>
</dbReference>
<evidence type="ECO:0000259" key="1">
    <source>
        <dbReference type="PROSITE" id="PS50404"/>
    </source>
</evidence>
<dbReference type="Proteomes" id="UP000192578">
    <property type="component" value="Unassembled WGS sequence"/>
</dbReference>
<dbReference type="GO" id="GO:0004364">
    <property type="term" value="F:glutathione transferase activity"/>
    <property type="evidence" value="ECO:0007669"/>
    <property type="project" value="TreeGrafter"/>
</dbReference>
<dbReference type="GO" id="GO:0016034">
    <property type="term" value="F:maleylacetoacetate isomerase activity"/>
    <property type="evidence" value="ECO:0007669"/>
    <property type="project" value="TreeGrafter"/>
</dbReference>
<evidence type="ECO:0000313" key="3">
    <source>
        <dbReference type="Proteomes" id="UP000192578"/>
    </source>
</evidence>
<keyword evidence="3" id="KW-1185">Reference proteome</keyword>
<dbReference type="Gene3D" id="3.40.30.10">
    <property type="entry name" value="Glutaredoxin"/>
    <property type="match status" value="1"/>
</dbReference>
<dbReference type="EMBL" id="MTYJ01000016">
    <property type="protein sequence ID" value="OQV22534.1"/>
    <property type="molecule type" value="Genomic_DNA"/>
</dbReference>
<dbReference type="AlphaFoldDB" id="A0A1W0X564"/>
<dbReference type="PANTHER" id="PTHR42673">
    <property type="entry name" value="MALEYLACETOACETATE ISOMERASE"/>
    <property type="match status" value="1"/>
</dbReference>
<organism evidence="2 3">
    <name type="scientific">Hypsibius exemplaris</name>
    <name type="common">Freshwater tardigrade</name>
    <dbReference type="NCBI Taxonomy" id="2072580"/>
    <lineage>
        <taxon>Eukaryota</taxon>
        <taxon>Metazoa</taxon>
        <taxon>Ecdysozoa</taxon>
        <taxon>Tardigrada</taxon>
        <taxon>Eutardigrada</taxon>
        <taxon>Parachela</taxon>
        <taxon>Hypsibioidea</taxon>
        <taxon>Hypsibiidae</taxon>
        <taxon>Hypsibius</taxon>
    </lineage>
</organism>